<dbReference type="KEGG" id="psl:Psta_2162"/>
<reference evidence="2 3" key="1">
    <citation type="journal article" date="2009" name="Stand. Genomic Sci.">
        <title>Complete genome sequence of Pirellula staleyi type strain (ATCC 27377).</title>
        <authorList>
            <person name="Clum A."/>
            <person name="Tindall B.J."/>
            <person name="Sikorski J."/>
            <person name="Ivanova N."/>
            <person name="Mavrommatis K."/>
            <person name="Lucas S."/>
            <person name="Glavina del Rio T."/>
            <person name="Nolan M."/>
            <person name="Chen F."/>
            <person name="Tice H."/>
            <person name="Pitluck S."/>
            <person name="Cheng J.F."/>
            <person name="Chertkov O."/>
            <person name="Brettin T."/>
            <person name="Han C."/>
            <person name="Detter J.C."/>
            <person name="Kuske C."/>
            <person name="Bruce D."/>
            <person name="Goodwin L."/>
            <person name="Ovchinikova G."/>
            <person name="Pati A."/>
            <person name="Mikhailova N."/>
            <person name="Chen A."/>
            <person name="Palaniappan K."/>
            <person name="Land M."/>
            <person name="Hauser L."/>
            <person name="Chang Y.J."/>
            <person name="Jeffries C.D."/>
            <person name="Chain P."/>
            <person name="Rohde M."/>
            <person name="Goker M."/>
            <person name="Bristow J."/>
            <person name="Eisen J.A."/>
            <person name="Markowitz V."/>
            <person name="Hugenholtz P."/>
            <person name="Kyrpides N.C."/>
            <person name="Klenk H.P."/>
            <person name="Lapidus A."/>
        </authorList>
    </citation>
    <scope>NUCLEOTIDE SEQUENCE [LARGE SCALE GENOMIC DNA]</scope>
    <source>
        <strain evidence="3">ATCC 27377 / DSM 6068 / ICPB 4128</strain>
    </source>
</reference>
<gene>
    <name evidence="2" type="ordered locus">Psta_2162</name>
</gene>
<dbReference type="SUPFAM" id="SSF50156">
    <property type="entry name" value="PDZ domain-like"/>
    <property type="match status" value="1"/>
</dbReference>
<keyword evidence="3" id="KW-1185">Reference proteome</keyword>
<name>D2R2J5_PIRSD</name>
<organism evidence="2 3">
    <name type="scientific">Pirellula staleyi (strain ATCC 27377 / DSM 6068 / ICPB 4128)</name>
    <name type="common">Pirella staleyi</name>
    <dbReference type="NCBI Taxonomy" id="530564"/>
    <lineage>
        <taxon>Bacteria</taxon>
        <taxon>Pseudomonadati</taxon>
        <taxon>Planctomycetota</taxon>
        <taxon>Planctomycetia</taxon>
        <taxon>Pirellulales</taxon>
        <taxon>Pirellulaceae</taxon>
        <taxon>Pirellula</taxon>
    </lineage>
</organism>
<evidence type="ECO:0000313" key="3">
    <source>
        <dbReference type="Proteomes" id="UP000001887"/>
    </source>
</evidence>
<dbReference type="Gene3D" id="2.30.42.10">
    <property type="match status" value="1"/>
</dbReference>
<protein>
    <submittedName>
        <fullName evidence="2">PDZ/DHR/GLGF domain protein</fullName>
    </submittedName>
</protein>
<dbReference type="Proteomes" id="UP000001887">
    <property type="component" value="Chromosome"/>
</dbReference>
<sequence length="552" mass="58627" precursor="true">MSRRVIIAQMAATIVALVGFNSPLVAVEAELPKSTAAQNADPQATEKVLQSLVADLSHEDYTRRETASRALADAGLPAIKLVASKIMAGDAESSWRASRVLENIAMQGDEAALAEVSRVLAEIQSQGKTAVSGLLSDLRKRRAKLRHDRSLAELRSLGAKISGDGDQQVMLEAEAADGGAVLVEVVADGVRMMIAEAVEVRAAEVAVKELAPEAPKFREREAFDGPVELEELKADLHRLAEENSEGAPANGAAVEAAELAVELVPADAPPQDIEAAPAPPELAPLADLDDLEALPELPPEPIVAVEADALDAVEAGIDFLPALDFAFVADPGFDVLLEDVIDGVAYREALIDSSWRGSDEGLALFADVPEVKSLRIESTKLSERGMEILARSTKLAELHVKKVDLTVAALEKVRKAQPECVVYAVGPAMIGINAEPKQSPCILTSVFFGSGAYEAGLAEGDEITHIDGREIKGFSDVTISVYHRQPGETLKVNYLRGGKPLVAEVKLKPRDALVLAAPAEMMPALPPVALPIIGGPIILEEEEEKLSIELDE</sequence>
<dbReference type="HOGENOM" id="CLU_493357_0_0_0"/>
<proteinExistence type="predicted"/>
<dbReference type="EMBL" id="CP001848">
    <property type="protein sequence ID" value="ADB16835.1"/>
    <property type="molecule type" value="Genomic_DNA"/>
</dbReference>
<evidence type="ECO:0000259" key="1">
    <source>
        <dbReference type="PROSITE" id="PS50106"/>
    </source>
</evidence>
<dbReference type="SMART" id="SM00228">
    <property type="entry name" value="PDZ"/>
    <property type="match status" value="1"/>
</dbReference>
<dbReference type="InterPro" id="IPR036034">
    <property type="entry name" value="PDZ_sf"/>
</dbReference>
<dbReference type="PROSITE" id="PS50106">
    <property type="entry name" value="PDZ"/>
    <property type="match status" value="1"/>
</dbReference>
<dbReference type="eggNOG" id="COG0265">
    <property type="taxonomic scope" value="Bacteria"/>
</dbReference>
<dbReference type="OrthoDB" id="241752at2"/>
<evidence type="ECO:0000313" key="2">
    <source>
        <dbReference type="EMBL" id="ADB16835.1"/>
    </source>
</evidence>
<dbReference type="Pfam" id="PF13180">
    <property type="entry name" value="PDZ_2"/>
    <property type="match status" value="1"/>
</dbReference>
<dbReference type="AlphaFoldDB" id="D2R2J5"/>
<feature type="domain" description="PDZ" evidence="1">
    <location>
        <begin position="407"/>
        <end position="498"/>
    </location>
</feature>
<accession>D2R2J5</accession>
<dbReference type="InterPro" id="IPR001478">
    <property type="entry name" value="PDZ"/>
</dbReference>
<dbReference type="STRING" id="530564.Psta_2162"/>